<dbReference type="SUPFAM" id="SSF88946">
    <property type="entry name" value="Sigma2 domain of RNA polymerase sigma factors"/>
    <property type="match status" value="1"/>
</dbReference>
<dbReference type="Pfam" id="PF04542">
    <property type="entry name" value="Sigma70_r2"/>
    <property type="match status" value="1"/>
</dbReference>
<dbReference type="InterPro" id="IPR014284">
    <property type="entry name" value="RNA_pol_sigma-70_dom"/>
</dbReference>
<evidence type="ECO:0000313" key="7">
    <source>
        <dbReference type="EMBL" id="MFD1738744.1"/>
    </source>
</evidence>
<organism evidence="7 8">
    <name type="scientific">Bacillus salitolerans</name>
    <dbReference type="NCBI Taxonomy" id="1437434"/>
    <lineage>
        <taxon>Bacteria</taxon>
        <taxon>Bacillati</taxon>
        <taxon>Bacillota</taxon>
        <taxon>Bacilli</taxon>
        <taxon>Bacillales</taxon>
        <taxon>Bacillaceae</taxon>
        <taxon>Bacillus</taxon>
    </lineage>
</organism>
<dbReference type="InterPro" id="IPR013249">
    <property type="entry name" value="RNA_pol_sigma70_r4_t2"/>
</dbReference>
<dbReference type="Gene3D" id="1.10.10.10">
    <property type="entry name" value="Winged helix-like DNA-binding domain superfamily/Winged helix DNA-binding domain"/>
    <property type="match status" value="1"/>
</dbReference>
<dbReference type="EMBL" id="JBHUEM010000046">
    <property type="protein sequence ID" value="MFD1738744.1"/>
    <property type="molecule type" value="Genomic_DNA"/>
</dbReference>
<accession>A0ABW4LVC7</accession>
<dbReference type="RefSeq" id="WP_377929964.1">
    <property type="nucleotide sequence ID" value="NZ_JBHUEM010000046.1"/>
</dbReference>
<dbReference type="PANTHER" id="PTHR43133:SF51">
    <property type="entry name" value="RNA POLYMERASE SIGMA FACTOR"/>
    <property type="match status" value="1"/>
</dbReference>
<evidence type="ECO:0000256" key="2">
    <source>
        <dbReference type="ARBA" id="ARBA00023015"/>
    </source>
</evidence>
<dbReference type="InterPro" id="IPR039425">
    <property type="entry name" value="RNA_pol_sigma-70-like"/>
</dbReference>
<evidence type="ECO:0000256" key="3">
    <source>
        <dbReference type="ARBA" id="ARBA00023082"/>
    </source>
</evidence>
<comment type="caution">
    <text evidence="7">The sequence shown here is derived from an EMBL/GenBank/DDBJ whole genome shotgun (WGS) entry which is preliminary data.</text>
</comment>
<evidence type="ECO:0000313" key="8">
    <source>
        <dbReference type="Proteomes" id="UP001597214"/>
    </source>
</evidence>
<keyword evidence="2" id="KW-0805">Transcription regulation</keyword>
<evidence type="ECO:0000259" key="5">
    <source>
        <dbReference type="Pfam" id="PF04542"/>
    </source>
</evidence>
<keyword evidence="8" id="KW-1185">Reference proteome</keyword>
<dbReference type="Proteomes" id="UP001597214">
    <property type="component" value="Unassembled WGS sequence"/>
</dbReference>
<proteinExistence type="inferred from homology"/>
<protein>
    <submittedName>
        <fullName evidence="7">Sigma-70 family RNA polymerase sigma factor</fullName>
    </submittedName>
</protein>
<dbReference type="InterPro" id="IPR036388">
    <property type="entry name" value="WH-like_DNA-bd_sf"/>
</dbReference>
<dbReference type="InterPro" id="IPR007627">
    <property type="entry name" value="RNA_pol_sigma70_r2"/>
</dbReference>
<keyword evidence="3" id="KW-0731">Sigma factor</keyword>
<name>A0ABW4LVC7_9BACI</name>
<dbReference type="InterPro" id="IPR013325">
    <property type="entry name" value="RNA_pol_sigma_r2"/>
</dbReference>
<evidence type="ECO:0000259" key="6">
    <source>
        <dbReference type="Pfam" id="PF08281"/>
    </source>
</evidence>
<keyword evidence="4" id="KW-0804">Transcription</keyword>
<dbReference type="Gene3D" id="1.10.1740.10">
    <property type="match status" value="1"/>
</dbReference>
<evidence type="ECO:0000256" key="4">
    <source>
        <dbReference type="ARBA" id="ARBA00023163"/>
    </source>
</evidence>
<dbReference type="SUPFAM" id="SSF88659">
    <property type="entry name" value="Sigma3 and sigma4 domains of RNA polymerase sigma factors"/>
    <property type="match status" value="1"/>
</dbReference>
<evidence type="ECO:0000256" key="1">
    <source>
        <dbReference type="ARBA" id="ARBA00010641"/>
    </source>
</evidence>
<dbReference type="NCBIfam" id="TIGR02937">
    <property type="entry name" value="sigma70-ECF"/>
    <property type="match status" value="1"/>
</dbReference>
<reference evidence="8" key="1">
    <citation type="journal article" date="2019" name="Int. J. Syst. Evol. Microbiol.">
        <title>The Global Catalogue of Microorganisms (GCM) 10K type strain sequencing project: providing services to taxonomists for standard genome sequencing and annotation.</title>
        <authorList>
            <consortium name="The Broad Institute Genomics Platform"/>
            <consortium name="The Broad Institute Genome Sequencing Center for Infectious Disease"/>
            <person name="Wu L."/>
            <person name="Ma J."/>
        </authorList>
    </citation>
    <scope>NUCLEOTIDE SEQUENCE [LARGE SCALE GENOMIC DNA]</scope>
    <source>
        <strain evidence="8">CCUG 49339</strain>
    </source>
</reference>
<dbReference type="CDD" id="cd06171">
    <property type="entry name" value="Sigma70_r4"/>
    <property type="match status" value="1"/>
</dbReference>
<comment type="similarity">
    <text evidence="1">Belongs to the sigma-70 factor family. ECF subfamily.</text>
</comment>
<dbReference type="Pfam" id="PF08281">
    <property type="entry name" value="Sigma70_r4_2"/>
    <property type="match status" value="1"/>
</dbReference>
<gene>
    <name evidence="7" type="ORF">ACFSCX_19695</name>
</gene>
<dbReference type="InterPro" id="IPR013324">
    <property type="entry name" value="RNA_pol_sigma_r3/r4-like"/>
</dbReference>
<dbReference type="PANTHER" id="PTHR43133">
    <property type="entry name" value="RNA POLYMERASE ECF-TYPE SIGMA FACTO"/>
    <property type="match status" value="1"/>
</dbReference>
<feature type="domain" description="RNA polymerase sigma factor 70 region 4 type 2" evidence="6">
    <location>
        <begin position="109"/>
        <end position="161"/>
    </location>
</feature>
<sequence>MSNEVLVIRAIKGDEHAFYSLVSEQKEQLYRIAYSYLKNQGDALEAIQEVTYRAYKAIGKLKEPKYFHTWLIRIMMNYCRDELRKQKRYSSQADYVLELAIHEDSYERLEIEEAVDALDERSQQVIKMKYFLDYKIKDIAEVMECPEGTVKTWLHKALQSLRNQLQVKGGS</sequence>
<feature type="domain" description="RNA polymerase sigma-70 region 2" evidence="5">
    <location>
        <begin position="22"/>
        <end position="88"/>
    </location>
</feature>